<keyword evidence="8" id="KW-0695">RNA-directed DNA polymerase</keyword>
<keyword evidence="7" id="KW-0378">Hydrolase</keyword>
<keyword evidence="5" id="KW-0540">Nuclease</keyword>
<dbReference type="PANTHER" id="PTHR41694:SF3">
    <property type="entry name" value="RNA-DIRECTED DNA POLYMERASE-RELATED"/>
    <property type="match status" value="1"/>
</dbReference>
<dbReference type="GO" id="GO:0035613">
    <property type="term" value="F:RNA stem-loop binding"/>
    <property type="evidence" value="ECO:0007669"/>
    <property type="project" value="TreeGrafter"/>
</dbReference>
<keyword evidence="11" id="KW-1185">Reference proteome</keyword>
<dbReference type="GO" id="GO:0004523">
    <property type="term" value="F:RNA-DNA hybrid ribonuclease activity"/>
    <property type="evidence" value="ECO:0007669"/>
    <property type="project" value="UniProtKB-EC"/>
</dbReference>
<evidence type="ECO:0000313" key="11">
    <source>
        <dbReference type="Proteomes" id="UP000269221"/>
    </source>
</evidence>
<dbReference type="AlphaFoldDB" id="A0A3M0JWT8"/>
<protein>
    <recommendedName>
        <fullName evidence="2">ribonuclease H</fullName>
        <ecNumber evidence="2">3.1.26.4</ecNumber>
    </recommendedName>
</protein>
<dbReference type="Pfam" id="PF00078">
    <property type="entry name" value="RVT_1"/>
    <property type="match status" value="1"/>
</dbReference>
<evidence type="ECO:0000256" key="5">
    <source>
        <dbReference type="ARBA" id="ARBA00022722"/>
    </source>
</evidence>
<dbReference type="Gene3D" id="3.30.70.270">
    <property type="match status" value="2"/>
</dbReference>
<evidence type="ECO:0000256" key="1">
    <source>
        <dbReference type="ARBA" id="ARBA00010879"/>
    </source>
</evidence>
<dbReference type="OrthoDB" id="9048509at2759"/>
<feature type="domain" description="Reverse transcriptase" evidence="9">
    <location>
        <begin position="57"/>
        <end position="244"/>
    </location>
</feature>
<accession>A0A3M0JWT8</accession>
<evidence type="ECO:0000256" key="3">
    <source>
        <dbReference type="ARBA" id="ARBA00022679"/>
    </source>
</evidence>
<dbReference type="EC" id="3.1.26.4" evidence="2"/>
<dbReference type="InterPro" id="IPR000477">
    <property type="entry name" value="RT_dom"/>
</dbReference>
<gene>
    <name evidence="10" type="ORF">DUI87_18666</name>
</gene>
<dbReference type="EMBL" id="QRBI01000123">
    <property type="protein sequence ID" value="RMC05473.1"/>
    <property type="molecule type" value="Genomic_DNA"/>
</dbReference>
<evidence type="ECO:0000256" key="4">
    <source>
        <dbReference type="ARBA" id="ARBA00022695"/>
    </source>
</evidence>
<evidence type="ECO:0000259" key="9">
    <source>
        <dbReference type="PROSITE" id="PS50878"/>
    </source>
</evidence>
<evidence type="ECO:0000256" key="2">
    <source>
        <dbReference type="ARBA" id="ARBA00012180"/>
    </source>
</evidence>
<dbReference type="Proteomes" id="UP000269221">
    <property type="component" value="Unassembled WGS sequence"/>
</dbReference>
<dbReference type="PANTHER" id="PTHR41694">
    <property type="entry name" value="ENDOGENOUS RETROVIRUS GROUP K MEMBER POL PROTEIN"/>
    <property type="match status" value="1"/>
</dbReference>
<dbReference type="PROSITE" id="PS50878">
    <property type="entry name" value="RT_POL"/>
    <property type="match status" value="1"/>
</dbReference>
<dbReference type="SUPFAM" id="SSF56672">
    <property type="entry name" value="DNA/RNA polymerases"/>
    <property type="match status" value="1"/>
</dbReference>
<organism evidence="10 11">
    <name type="scientific">Hirundo rustica rustica</name>
    <dbReference type="NCBI Taxonomy" id="333673"/>
    <lineage>
        <taxon>Eukaryota</taxon>
        <taxon>Metazoa</taxon>
        <taxon>Chordata</taxon>
        <taxon>Craniata</taxon>
        <taxon>Vertebrata</taxon>
        <taxon>Euteleostomi</taxon>
        <taxon>Archelosauria</taxon>
        <taxon>Archosauria</taxon>
        <taxon>Dinosauria</taxon>
        <taxon>Saurischia</taxon>
        <taxon>Theropoda</taxon>
        <taxon>Coelurosauria</taxon>
        <taxon>Aves</taxon>
        <taxon>Neognathae</taxon>
        <taxon>Neoaves</taxon>
        <taxon>Telluraves</taxon>
        <taxon>Australaves</taxon>
        <taxon>Passeriformes</taxon>
        <taxon>Sylvioidea</taxon>
        <taxon>Hirundinidae</taxon>
        <taxon>Hirundo</taxon>
    </lineage>
</organism>
<evidence type="ECO:0000256" key="7">
    <source>
        <dbReference type="ARBA" id="ARBA00022801"/>
    </source>
</evidence>
<dbReference type="GO" id="GO:0003964">
    <property type="term" value="F:RNA-directed DNA polymerase activity"/>
    <property type="evidence" value="ECO:0007669"/>
    <property type="project" value="UniProtKB-KW"/>
</dbReference>
<reference evidence="10 11" key="1">
    <citation type="submission" date="2018-07" db="EMBL/GenBank/DDBJ databases">
        <title>A high quality draft genome assembly of the barn swallow (H. rustica rustica).</title>
        <authorList>
            <person name="Formenti G."/>
            <person name="Chiara M."/>
            <person name="Poveda L."/>
            <person name="Francoijs K.-J."/>
            <person name="Bonisoli-Alquati A."/>
            <person name="Canova L."/>
            <person name="Gianfranceschi L."/>
            <person name="Horner D.S."/>
            <person name="Saino N."/>
        </authorList>
    </citation>
    <scope>NUCLEOTIDE SEQUENCE [LARGE SCALE GENOMIC DNA]</scope>
    <source>
        <strain evidence="10">Chelidonia</strain>
        <tissue evidence="10">Blood</tissue>
    </source>
</reference>
<dbReference type="Gene3D" id="3.10.10.10">
    <property type="entry name" value="HIV Type 1 Reverse Transcriptase, subunit A, domain 1"/>
    <property type="match status" value="1"/>
</dbReference>
<evidence type="ECO:0000256" key="8">
    <source>
        <dbReference type="ARBA" id="ARBA00022918"/>
    </source>
</evidence>
<dbReference type="InterPro" id="IPR010661">
    <property type="entry name" value="RVT_thumb"/>
</dbReference>
<keyword evidence="4" id="KW-0548">Nucleotidyltransferase</keyword>
<proteinExistence type="inferred from homology"/>
<evidence type="ECO:0000313" key="10">
    <source>
        <dbReference type="EMBL" id="RMC05473.1"/>
    </source>
</evidence>
<evidence type="ECO:0000256" key="6">
    <source>
        <dbReference type="ARBA" id="ARBA00022759"/>
    </source>
</evidence>
<sequence>MGGAHRDEFSVRVTAMRGAECPTPPTLWLVDKPVWDNQWPLPQDKLVTLRDLVQEQLDQGHLEPSTSSWNTTVFCIKKSGKWKLLQDLRKVNAVMESMGTLQAGMLSRTTLPTDWLVLTADLKDCFFTIPLHPNDRPQFAFSVPGINNAEPAQRYQWRVLPRGCCNSPAICQWYVARALSGVHKQFPDAHFYHYMDDILVAVSTQDELLRIQPLLLNALHSHGLQVAPEKVQSQPPWKYLGVKIMERMVQHKEVQFVHLVKTLNDAQKLVGVITWLRPYLGLTTAQLSPLFDLLKGDSDLKSPRTLTPEACQVLEEVQQAVSAHQVYRIDPSVDVTVFITTPDLHPTGIIGKWSDKWSDSLHVLEWVLLPHQPH</sequence>
<dbReference type="InterPro" id="IPR043502">
    <property type="entry name" value="DNA/RNA_pol_sf"/>
</dbReference>
<dbReference type="STRING" id="333673.A0A3M0JWT8"/>
<dbReference type="Pfam" id="PF06817">
    <property type="entry name" value="RVT_thumb"/>
    <property type="match status" value="1"/>
</dbReference>
<comment type="similarity">
    <text evidence="1">Belongs to the beta type-B retroviral polymerase family. HERV class-II K(HML-2) pol subfamily.</text>
</comment>
<name>A0A3M0JWT8_HIRRU</name>
<keyword evidence="3" id="KW-0808">Transferase</keyword>
<keyword evidence="6" id="KW-0255">Endonuclease</keyword>
<dbReference type="InterPro" id="IPR043128">
    <property type="entry name" value="Rev_trsase/Diguanyl_cyclase"/>
</dbReference>
<comment type="caution">
    <text evidence="10">The sequence shown here is derived from an EMBL/GenBank/DDBJ whole genome shotgun (WGS) entry which is preliminary data.</text>
</comment>